<organism evidence="3 4">
    <name type="scientific">Talaromyces proteolyticus</name>
    <dbReference type="NCBI Taxonomy" id="1131652"/>
    <lineage>
        <taxon>Eukaryota</taxon>
        <taxon>Fungi</taxon>
        <taxon>Dikarya</taxon>
        <taxon>Ascomycota</taxon>
        <taxon>Pezizomycotina</taxon>
        <taxon>Eurotiomycetes</taxon>
        <taxon>Eurotiomycetidae</taxon>
        <taxon>Eurotiales</taxon>
        <taxon>Trichocomaceae</taxon>
        <taxon>Talaromyces</taxon>
        <taxon>Talaromyces sect. Bacilispori</taxon>
    </lineage>
</organism>
<dbReference type="EMBL" id="JAJTJA010000004">
    <property type="protein sequence ID" value="KAH8700957.1"/>
    <property type="molecule type" value="Genomic_DNA"/>
</dbReference>
<feature type="chain" id="PRO_5042148246" evidence="2">
    <location>
        <begin position="19"/>
        <end position="342"/>
    </location>
</feature>
<feature type="transmembrane region" description="Helical" evidence="1">
    <location>
        <begin position="169"/>
        <end position="192"/>
    </location>
</feature>
<keyword evidence="2" id="KW-0732">Signal</keyword>
<dbReference type="GeneID" id="70244177"/>
<feature type="transmembrane region" description="Helical" evidence="1">
    <location>
        <begin position="280"/>
        <end position="303"/>
    </location>
</feature>
<evidence type="ECO:0000313" key="4">
    <source>
        <dbReference type="Proteomes" id="UP001201262"/>
    </source>
</evidence>
<feature type="signal peptide" evidence="2">
    <location>
        <begin position="1"/>
        <end position="18"/>
    </location>
</feature>
<evidence type="ECO:0000256" key="2">
    <source>
        <dbReference type="SAM" id="SignalP"/>
    </source>
</evidence>
<dbReference type="RefSeq" id="XP_046074663.1">
    <property type="nucleotide sequence ID" value="XM_046213890.1"/>
</dbReference>
<feature type="transmembrane region" description="Helical" evidence="1">
    <location>
        <begin position="315"/>
        <end position="333"/>
    </location>
</feature>
<gene>
    <name evidence="3" type="ORF">BGW36DRAFT_357594</name>
</gene>
<proteinExistence type="predicted"/>
<protein>
    <submittedName>
        <fullName evidence="3">Uncharacterized protein</fullName>
    </submittedName>
</protein>
<keyword evidence="1" id="KW-1133">Transmembrane helix</keyword>
<dbReference type="Proteomes" id="UP001201262">
    <property type="component" value="Unassembled WGS sequence"/>
</dbReference>
<evidence type="ECO:0000256" key="1">
    <source>
        <dbReference type="SAM" id="Phobius"/>
    </source>
</evidence>
<keyword evidence="4" id="KW-1185">Reference proteome</keyword>
<name>A0AAD4Q314_9EURO</name>
<keyword evidence="1" id="KW-0472">Membrane</keyword>
<dbReference type="AlphaFoldDB" id="A0AAD4Q314"/>
<evidence type="ECO:0000313" key="3">
    <source>
        <dbReference type="EMBL" id="KAH8700957.1"/>
    </source>
</evidence>
<accession>A0AAD4Q314</accession>
<reference evidence="3" key="1">
    <citation type="submission" date="2021-12" db="EMBL/GenBank/DDBJ databases">
        <title>Convergent genome expansion in fungi linked to evolution of root-endophyte symbiosis.</title>
        <authorList>
            <consortium name="DOE Joint Genome Institute"/>
            <person name="Ke Y.-H."/>
            <person name="Bonito G."/>
            <person name="Liao H.-L."/>
            <person name="Looney B."/>
            <person name="Rojas-Flechas A."/>
            <person name="Nash J."/>
            <person name="Hameed K."/>
            <person name="Schadt C."/>
            <person name="Martin F."/>
            <person name="Crous P.W."/>
            <person name="Miettinen O."/>
            <person name="Magnuson J.K."/>
            <person name="Labbe J."/>
            <person name="Jacobson D."/>
            <person name="Doktycz M.J."/>
            <person name="Veneault-Fourrey C."/>
            <person name="Kuo A."/>
            <person name="Mondo S."/>
            <person name="Calhoun S."/>
            <person name="Riley R."/>
            <person name="Ohm R."/>
            <person name="LaButti K."/>
            <person name="Andreopoulos B."/>
            <person name="Pangilinan J."/>
            <person name="Nolan M."/>
            <person name="Tritt A."/>
            <person name="Clum A."/>
            <person name="Lipzen A."/>
            <person name="Daum C."/>
            <person name="Barry K."/>
            <person name="Grigoriev I.V."/>
            <person name="Vilgalys R."/>
        </authorList>
    </citation>
    <scope>NUCLEOTIDE SEQUENCE</scope>
    <source>
        <strain evidence="3">PMI_201</strain>
    </source>
</reference>
<keyword evidence="1" id="KW-0812">Transmembrane</keyword>
<sequence>MACKAVVLFLLQLTVVHASIAQERFSHFYPSMNWVLLPVSTETCNSTLQKYLSSGFQPATANLCYAQIRCILSNLPEEEKAVEASAAVLLGIIPTFLASLGPTIPEMSLLASRRPILAIFLAIGCVSVSITRFAEYSSPLQVLDAKPGNFATKEIQSHRRKVIISSFQYMLAFGACVNVIYCSYTVGTYTVLNWKCQNSFMPMLWTLLPLVVHVIAASAFRISPAGKKFSQISDSKMKKPNSVWGRLVYMLRQEATPCAAQEMPMDLKEADGFTVVSLQWLASGAGFAHILFGTMVLSSLLFIGMLEALSVAAQYIGSVLVCRFILMFELAGMRRLNPMSTI</sequence>
<comment type="caution">
    <text evidence="3">The sequence shown here is derived from an EMBL/GenBank/DDBJ whole genome shotgun (WGS) entry which is preliminary data.</text>
</comment>
<feature type="transmembrane region" description="Helical" evidence="1">
    <location>
        <begin position="204"/>
        <end position="222"/>
    </location>
</feature>